<dbReference type="Gene3D" id="3.30.450.20">
    <property type="entry name" value="PAS domain"/>
    <property type="match status" value="1"/>
</dbReference>
<keyword evidence="4" id="KW-0472">Membrane</keyword>
<evidence type="ECO:0000259" key="6">
    <source>
        <dbReference type="PROSITE" id="PS50112"/>
    </source>
</evidence>
<dbReference type="Proteomes" id="UP001271769">
    <property type="component" value="Unassembled WGS sequence"/>
</dbReference>
<keyword evidence="4" id="KW-0812">Transmembrane</keyword>
<feature type="domain" description="Methyl-accepting transducer" evidence="5">
    <location>
        <begin position="296"/>
        <end position="542"/>
    </location>
</feature>
<dbReference type="SMART" id="SM00091">
    <property type="entry name" value="PAS"/>
    <property type="match status" value="1"/>
</dbReference>
<reference evidence="8 9" key="1">
    <citation type="journal article" date="2013" name="Antonie Van Leeuwenhoek">
        <title>Dongia rigui sp. nov., isolated from freshwater of a large wetland in Korea.</title>
        <authorList>
            <person name="Baik K.S."/>
            <person name="Hwang Y.M."/>
            <person name="Choi J.S."/>
            <person name="Kwon J."/>
            <person name="Seong C.N."/>
        </authorList>
    </citation>
    <scope>NUCLEOTIDE SEQUENCE [LARGE SCALE GENOMIC DNA]</scope>
    <source>
        <strain evidence="8 9">04SU4-P</strain>
    </source>
</reference>
<sequence>MRINEPITDREIQMQDGDVLVTKTDAAGRITFVNQAFLRISGFTEDELMGQPHNIVRHPSMPKEAFADLWATIKAGHAWEAPVKNRAKSGDYYWVRANVTPVIEKGVVTGYISVRAKPTRAEVVAAGQLYDAIRAGRQGNLRVEGGRVRQSGFLAKLRGTRQSLAARIAAILAVLVGCLIAITAIGLAGGSDASAVLRSMWIVATAGFAVVGIMCMLIYRHVKAPLGRLQQQLTAVTRGEFAKPVPDDAIVEFRALSNIIRAMKAQLSFAMEEKAEIDRHSVAKRNQVLRDMADTVEEQIAAAVGTVAGFTENMSSSARNMADSAHKVSENSQAVSAAATQMLSNTQTVNSATEELALSIREIAGQLDQTVKVSRATMASSEATMQDIEKLSHVVEQISVITGVIREVAAQTNLLALNATIEAARAGDAGKGFAVVANEVKNLAAQTANSTADIERTVSEVRAATSVSVASVNAIVDKIREVDGFATSIASAIEQQSAATSEIARNVGQATDAAKEVVERIHLVAEQAEMTGDQAANVNLLAGNVDGSIRDLRSAVIRAVRHVDVSVNRRGHERYKISRKIDISNGGERFAVDLIDLSLGGARLTWPAGKKPVAEIKLDLGPSLRDLRLTVKEQLNAMLRGKFDLTSGQAQALADYIEQAKAARQASKSA</sequence>
<feature type="domain" description="HAMP" evidence="7">
    <location>
        <begin position="220"/>
        <end position="272"/>
    </location>
</feature>
<proteinExistence type="inferred from homology"/>
<dbReference type="SMART" id="SM00304">
    <property type="entry name" value="HAMP"/>
    <property type="match status" value="2"/>
</dbReference>
<dbReference type="Gene3D" id="2.40.10.220">
    <property type="entry name" value="predicted glycosyltransferase like domains"/>
    <property type="match status" value="1"/>
</dbReference>
<keyword evidence="9" id="KW-1185">Reference proteome</keyword>
<dbReference type="PROSITE" id="PS50885">
    <property type="entry name" value="HAMP"/>
    <property type="match status" value="1"/>
</dbReference>
<keyword evidence="1 3" id="KW-0807">Transducer</keyword>
<dbReference type="InterPro" id="IPR009875">
    <property type="entry name" value="PilZ_domain"/>
</dbReference>
<dbReference type="SUPFAM" id="SSF58104">
    <property type="entry name" value="Methyl-accepting chemotaxis protein (MCP) signaling domain"/>
    <property type="match status" value="1"/>
</dbReference>
<dbReference type="InterPro" id="IPR035965">
    <property type="entry name" value="PAS-like_dom_sf"/>
</dbReference>
<dbReference type="EMBL" id="JAXCLX010000001">
    <property type="protein sequence ID" value="MDY0872316.1"/>
    <property type="molecule type" value="Genomic_DNA"/>
</dbReference>
<dbReference type="Pfam" id="PF00015">
    <property type="entry name" value="MCPsignal"/>
    <property type="match status" value="1"/>
</dbReference>
<dbReference type="SUPFAM" id="SSF141371">
    <property type="entry name" value="PilZ domain-like"/>
    <property type="match status" value="1"/>
</dbReference>
<comment type="caution">
    <text evidence="8">The sequence shown here is derived from an EMBL/GenBank/DDBJ whole genome shotgun (WGS) entry which is preliminary data.</text>
</comment>
<dbReference type="Gene3D" id="1.10.287.950">
    <property type="entry name" value="Methyl-accepting chemotaxis protein"/>
    <property type="match status" value="1"/>
</dbReference>
<dbReference type="RefSeq" id="WP_320500736.1">
    <property type="nucleotide sequence ID" value="NZ_JAXCLX010000001.1"/>
</dbReference>
<feature type="domain" description="PAS" evidence="6">
    <location>
        <begin position="25"/>
        <end position="51"/>
    </location>
</feature>
<dbReference type="InterPro" id="IPR000014">
    <property type="entry name" value="PAS"/>
</dbReference>
<protein>
    <submittedName>
        <fullName evidence="8">Methyl-accepting chemotaxis protein</fullName>
    </submittedName>
</protein>
<accession>A0ABU5DYA6</accession>
<dbReference type="InterPro" id="IPR003660">
    <property type="entry name" value="HAMP_dom"/>
</dbReference>
<dbReference type="InterPro" id="IPR004090">
    <property type="entry name" value="Chemotax_Me-accpt_rcpt"/>
</dbReference>
<dbReference type="PANTHER" id="PTHR32089">
    <property type="entry name" value="METHYL-ACCEPTING CHEMOTAXIS PROTEIN MCPB"/>
    <property type="match status" value="1"/>
</dbReference>
<evidence type="ECO:0000313" key="8">
    <source>
        <dbReference type="EMBL" id="MDY0872316.1"/>
    </source>
</evidence>
<dbReference type="Pfam" id="PF07238">
    <property type="entry name" value="PilZ"/>
    <property type="match status" value="1"/>
</dbReference>
<dbReference type="PROSITE" id="PS50112">
    <property type="entry name" value="PAS"/>
    <property type="match status" value="1"/>
</dbReference>
<dbReference type="SUPFAM" id="SSF55785">
    <property type="entry name" value="PYP-like sensor domain (PAS domain)"/>
    <property type="match status" value="1"/>
</dbReference>
<dbReference type="CDD" id="cd00130">
    <property type="entry name" value="PAS"/>
    <property type="match status" value="1"/>
</dbReference>
<dbReference type="PRINTS" id="PR00260">
    <property type="entry name" value="CHEMTRNSDUCR"/>
</dbReference>
<dbReference type="SMART" id="SM00283">
    <property type="entry name" value="MA"/>
    <property type="match status" value="1"/>
</dbReference>
<dbReference type="InterPro" id="IPR013655">
    <property type="entry name" value="PAS_fold_3"/>
</dbReference>
<name>A0ABU5DYA6_9PROT</name>
<keyword evidence="4" id="KW-1133">Transmembrane helix</keyword>
<comment type="similarity">
    <text evidence="2">Belongs to the methyl-accepting chemotaxis (MCP) protein family.</text>
</comment>
<evidence type="ECO:0000256" key="4">
    <source>
        <dbReference type="SAM" id="Phobius"/>
    </source>
</evidence>
<evidence type="ECO:0000256" key="1">
    <source>
        <dbReference type="ARBA" id="ARBA00023224"/>
    </source>
</evidence>
<evidence type="ECO:0000313" key="9">
    <source>
        <dbReference type="Proteomes" id="UP001271769"/>
    </source>
</evidence>
<dbReference type="PROSITE" id="PS50111">
    <property type="entry name" value="CHEMOTAXIS_TRANSDUC_2"/>
    <property type="match status" value="1"/>
</dbReference>
<gene>
    <name evidence="8" type="ORF">SMD31_10300</name>
</gene>
<organism evidence="8 9">
    <name type="scientific">Dongia rigui</name>
    <dbReference type="NCBI Taxonomy" id="940149"/>
    <lineage>
        <taxon>Bacteria</taxon>
        <taxon>Pseudomonadati</taxon>
        <taxon>Pseudomonadota</taxon>
        <taxon>Alphaproteobacteria</taxon>
        <taxon>Rhodospirillales</taxon>
        <taxon>Dongiaceae</taxon>
        <taxon>Dongia</taxon>
    </lineage>
</organism>
<dbReference type="InterPro" id="IPR004089">
    <property type="entry name" value="MCPsignal_dom"/>
</dbReference>
<evidence type="ECO:0000256" key="3">
    <source>
        <dbReference type="PROSITE-ProRule" id="PRU00284"/>
    </source>
</evidence>
<dbReference type="Pfam" id="PF00672">
    <property type="entry name" value="HAMP"/>
    <property type="match status" value="1"/>
</dbReference>
<dbReference type="PANTHER" id="PTHR32089:SF52">
    <property type="entry name" value="CHEMOTAXIS SIGNAL TRANSDUCTION SYSTEM METHYL ACCEPTING SENSORY TRANSDUCER WITH PAS SENSORY DOMAIN"/>
    <property type="match status" value="1"/>
</dbReference>
<dbReference type="NCBIfam" id="TIGR00229">
    <property type="entry name" value="sensory_box"/>
    <property type="match status" value="1"/>
</dbReference>
<evidence type="ECO:0000256" key="2">
    <source>
        <dbReference type="ARBA" id="ARBA00029447"/>
    </source>
</evidence>
<evidence type="ECO:0000259" key="5">
    <source>
        <dbReference type="PROSITE" id="PS50111"/>
    </source>
</evidence>
<evidence type="ECO:0000259" key="7">
    <source>
        <dbReference type="PROSITE" id="PS50885"/>
    </source>
</evidence>
<feature type="transmembrane region" description="Helical" evidence="4">
    <location>
        <begin position="200"/>
        <end position="219"/>
    </location>
</feature>
<feature type="transmembrane region" description="Helical" evidence="4">
    <location>
        <begin position="164"/>
        <end position="188"/>
    </location>
</feature>
<dbReference type="Gene3D" id="6.10.340.10">
    <property type="match status" value="1"/>
</dbReference>
<dbReference type="Pfam" id="PF08447">
    <property type="entry name" value="PAS_3"/>
    <property type="match status" value="1"/>
</dbReference>